<name>L9JE13_TUPCH</name>
<dbReference type="Proteomes" id="UP000011518">
    <property type="component" value="Unassembled WGS sequence"/>
</dbReference>
<reference evidence="2" key="2">
    <citation type="journal article" date="2013" name="Nat. Commun.">
        <title>Genome of the Chinese tree shrew.</title>
        <authorList>
            <person name="Fan Y."/>
            <person name="Huang Z.Y."/>
            <person name="Cao C.C."/>
            <person name="Chen C.S."/>
            <person name="Chen Y.X."/>
            <person name="Fan D.D."/>
            <person name="He J."/>
            <person name="Hou H.L."/>
            <person name="Hu L."/>
            <person name="Hu X.T."/>
            <person name="Jiang X.T."/>
            <person name="Lai R."/>
            <person name="Lang Y.S."/>
            <person name="Liang B."/>
            <person name="Liao S.G."/>
            <person name="Mu D."/>
            <person name="Ma Y.Y."/>
            <person name="Niu Y.Y."/>
            <person name="Sun X.Q."/>
            <person name="Xia J.Q."/>
            <person name="Xiao J."/>
            <person name="Xiong Z.Q."/>
            <person name="Xu L."/>
            <person name="Yang L."/>
            <person name="Zhang Y."/>
            <person name="Zhao W."/>
            <person name="Zhao X.D."/>
            <person name="Zheng Y.T."/>
            <person name="Zhou J.M."/>
            <person name="Zhu Y.B."/>
            <person name="Zhang G.J."/>
            <person name="Wang J."/>
            <person name="Yao Y.G."/>
        </authorList>
    </citation>
    <scope>NUCLEOTIDE SEQUENCE [LARGE SCALE GENOMIC DNA]</scope>
</reference>
<sequence length="148" mass="16468">MSRVCLLCPPPRQSQCKARRTKEMSQGPGFGEGFEDWYNLLIELALSRTWFPVLSGICGHLVAARVSSCVMCRLPALTYEVAATLPSLLELVLLCWAGAGSQHRPTRRQPLFLACWSWSRSASELVLPGGLWHGRGITRLGIKDLDWT</sequence>
<keyword evidence="2" id="KW-1185">Reference proteome</keyword>
<organism evidence="1 2">
    <name type="scientific">Tupaia chinensis</name>
    <name type="common">Chinese tree shrew</name>
    <name type="synonym">Tupaia belangeri chinensis</name>
    <dbReference type="NCBI Taxonomy" id="246437"/>
    <lineage>
        <taxon>Eukaryota</taxon>
        <taxon>Metazoa</taxon>
        <taxon>Chordata</taxon>
        <taxon>Craniata</taxon>
        <taxon>Vertebrata</taxon>
        <taxon>Euteleostomi</taxon>
        <taxon>Mammalia</taxon>
        <taxon>Eutheria</taxon>
        <taxon>Euarchontoglires</taxon>
        <taxon>Scandentia</taxon>
        <taxon>Tupaiidae</taxon>
        <taxon>Tupaia</taxon>
    </lineage>
</organism>
<dbReference type="EMBL" id="KB321140">
    <property type="protein sequence ID" value="ELW47222.1"/>
    <property type="molecule type" value="Genomic_DNA"/>
</dbReference>
<reference evidence="2" key="1">
    <citation type="submission" date="2012-07" db="EMBL/GenBank/DDBJ databases">
        <title>Genome of the Chinese tree shrew, a rising model animal genetically related to primates.</title>
        <authorList>
            <person name="Zhang G."/>
            <person name="Fan Y."/>
            <person name="Yao Y."/>
            <person name="Huang Z."/>
        </authorList>
    </citation>
    <scope>NUCLEOTIDE SEQUENCE [LARGE SCALE GENOMIC DNA]</scope>
</reference>
<evidence type="ECO:0000313" key="2">
    <source>
        <dbReference type="Proteomes" id="UP000011518"/>
    </source>
</evidence>
<protein>
    <submittedName>
        <fullName evidence="1">Uncharacterized protein</fullName>
    </submittedName>
</protein>
<proteinExistence type="predicted"/>
<accession>L9JE13</accession>
<dbReference type="AlphaFoldDB" id="L9JE13"/>
<dbReference type="InParanoid" id="L9JE13"/>
<gene>
    <name evidence="1" type="ORF">TREES_T100006831</name>
</gene>
<evidence type="ECO:0000313" key="1">
    <source>
        <dbReference type="EMBL" id="ELW47222.1"/>
    </source>
</evidence>